<evidence type="ECO:0000313" key="3">
    <source>
        <dbReference type="Proteomes" id="UP000199645"/>
    </source>
</evidence>
<evidence type="ECO:0000256" key="1">
    <source>
        <dbReference type="SAM" id="SignalP"/>
    </source>
</evidence>
<gene>
    <name evidence="2" type="ORF">SAMN05421541_102141</name>
</gene>
<reference evidence="2 3" key="1">
    <citation type="submission" date="2016-10" db="EMBL/GenBank/DDBJ databases">
        <authorList>
            <person name="de Groot N.N."/>
        </authorList>
    </citation>
    <scope>NUCLEOTIDE SEQUENCE [LARGE SCALE GENOMIC DNA]</scope>
    <source>
        <strain evidence="2 3">DSM 43019</strain>
    </source>
</reference>
<dbReference type="EMBL" id="FONV01000002">
    <property type="protein sequence ID" value="SFE51792.1"/>
    <property type="molecule type" value="Genomic_DNA"/>
</dbReference>
<dbReference type="STRING" id="35752.SAMN05421541_102141"/>
<accession>A0A1I2B6H6</accession>
<sequence length="241" mass="25284">MRLLPVITGALVAGSVLAPTAARAAIHFDPAGRPGSVPAGHVRLGPVTGFVGAEDIRFDPAPNTGFDDAEDIRFDPAPNTGFDDAEDIRFDPAPNTGFVGAEDVRKAFGWDEAGLIRNAPEVGFTYHVGKEAIYAVTCEKGVRVEAGHNPGSTSAGLDAEVAWENPGRTLTGFRITGASSGASSMDVPPEPGLPCPDDKGGEIRSARYLNTTVTTGLSAEFRDVQVYFPQHRTVTTAPPEP</sequence>
<organism evidence="2 3">
    <name type="scientific">Actinoplanes philippinensis</name>
    <dbReference type="NCBI Taxonomy" id="35752"/>
    <lineage>
        <taxon>Bacteria</taxon>
        <taxon>Bacillati</taxon>
        <taxon>Actinomycetota</taxon>
        <taxon>Actinomycetes</taxon>
        <taxon>Micromonosporales</taxon>
        <taxon>Micromonosporaceae</taxon>
        <taxon>Actinoplanes</taxon>
    </lineage>
</organism>
<name>A0A1I2B6H6_9ACTN</name>
<feature type="signal peptide" evidence="1">
    <location>
        <begin position="1"/>
        <end position="24"/>
    </location>
</feature>
<evidence type="ECO:0000313" key="2">
    <source>
        <dbReference type="EMBL" id="SFE51792.1"/>
    </source>
</evidence>
<dbReference type="AlphaFoldDB" id="A0A1I2B6H6"/>
<dbReference type="Proteomes" id="UP000199645">
    <property type="component" value="Unassembled WGS sequence"/>
</dbReference>
<dbReference type="RefSeq" id="WP_093610199.1">
    <property type="nucleotide sequence ID" value="NZ_FONV01000002.1"/>
</dbReference>
<feature type="chain" id="PRO_5011464076" evidence="1">
    <location>
        <begin position="25"/>
        <end position="241"/>
    </location>
</feature>
<dbReference type="OrthoDB" id="3296665at2"/>
<proteinExistence type="predicted"/>
<keyword evidence="1" id="KW-0732">Signal</keyword>
<keyword evidence="3" id="KW-1185">Reference proteome</keyword>
<protein>
    <submittedName>
        <fullName evidence="2">Uncharacterized protein</fullName>
    </submittedName>
</protein>